<protein>
    <submittedName>
        <fullName evidence="1">Uncharacterized protein</fullName>
    </submittedName>
</protein>
<dbReference type="Gene3D" id="2.70.50.60">
    <property type="entry name" value="abc- transporter (atp binding component) like domain"/>
    <property type="match status" value="1"/>
</dbReference>
<sequence length="119" mass="13404">MLIITNRYNIDIHGKSSSQHNIQVPNNVKKNAYIRIFQRIQLKLSPGEYAFKCALISMHKDDYVQRYKIVQGDLQKSITVLNIVDQVGWFTITPENGLGLQGPHFGVCDLPGGCQMSIA</sequence>
<gene>
    <name evidence="1" type="ORF">OMM_10180</name>
</gene>
<dbReference type="Proteomes" id="UP000189670">
    <property type="component" value="Unassembled WGS sequence"/>
</dbReference>
<proteinExistence type="predicted"/>
<evidence type="ECO:0000313" key="2">
    <source>
        <dbReference type="Proteomes" id="UP000189670"/>
    </source>
</evidence>
<reference evidence="2" key="1">
    <citation type="submission" date="2012-11" db="EMBL/GenBank/DDBJ databases">
        <authorList>
            <person name="Lucero-Rivera Y.E."/>
            <person name="Tovar-Ramirez D."/>
        </authorList>
    </citation>
    <scope>NUCLEOTIDE SEQUENCE [LARGE SCALE GENOMIC DNA]</scope>
    <source>
        <strain evidence="2">Araruama</strain>
    </source>
</reference>
<dbReference type="AlphaFoldDB" id="A0A1V1P1V5"/>
<organism evidence="1 2">
    <name type="scientific">Candidatus Magnetoglobus multicellularis str. Araruama</name>
    <dbReference type="NCBI Taxonomy" id="890399"/>
    <lineage>
        <taxon>Bacteria</taxon>
        <taxon>Pseudomonadati</taxon>
        <taxon>Thermodesulfobacteriota</taxon>
        <taxon>Desulfobacteria</taxon>
        <taxon>Desulfobacterales</taxon>
        <taxon>Desulfobacteraceae</taxon>
        <taxon>Candidatus Magnetoglobus</taxon>
    </lineage>
</organism>
<evidence type="ECO:0000313" key="1">
    <source>
        <dbReference type="EMBL" id="ETR68781.1"/>
    </source>
</evidence>
<name>A0A1V1P1V5_9BACT</name>
<dbReference type="EMBL" id="ATBP01000835">
    <property type="protein sequence ID" value="ETR68781.1"/>
    <property type="molecule type" value="Genomic_DNA"/>
</dbReference>
<comment type="caution">
    <text evidence="1">The sequence shown here is derived from an EMBL/GenBank/DDBJ whole genome shotgun (WGS) entry which is preliminary data.</text>
</comment>
<accession>A0A1V1P1V5</accession>